<dbReference type="Gene3D" id="3.40.630.30">
    <property type="match status" value="1"/>
</dbReference>
<dbReference type="RefSeq" id="WP_189254491.1">
    <property type="nucleotide sequence ID" value="NZ_BMRE01000011.1"/>
</dbReference>
<keyword evidence="2" id="KW-0012">Acyltransferase</keyword>
<proteinExistence type="predicted"/>
<keyword evidence="5" id="KW-1185">Reference proteome</keyword>
<protein>
    <submittedName>
        <fullName evidence="4">N-acetyltransferase</fullName>
    </submittedName>
</protein>
<evidence type="ECO:0000256" key="2">
    <source>
        <dbReference type="ARBA" id="ARBA00023315"/>
    </source>
</evidence>
<gene>
    <name evidence="4" type="ORF">GCM10010178_32510</name>
</gene>
<evidence type="ECO:0000313" key="4">
    <source>
        <dbReference type="EMBL" id="GGU37666.1"/>
    </source>
</evidence>
<dbReference type="PANTHER" id="PTHR43877:SF2">
    <property type="entry name" value="AMINOALKYLPHOSPHONATE N-ACETYLTRANSFERASE-RELATED"/>
    <property type="match status" value="1"/>
</dbReference>
<feature type="domain" description="N-acetyltransferase" evidence="3">
    <location>
        <begin position="166"/>
        <end position="323"/>
    </location>
</feature>
<dbReference type="InterPro" id="IPR000182">
    <property type="entry name" value="GNAT_dom"/>
</dbReference>
<dbReference type="InterPro" id="IPR016181">
    <property type="entry name" value="Acyl_CoA_acyltransferase"/>
</dbReference>
<dbReference type="Pfam" id="PF00583">
    <property type="entry name" value="Acetyltransf_1"/>
    <property type="match status" value="2"/>
</dbReference>
<dbReference type="CDD" id="cd04301">
    <property type="entry name" value="NAT_SF"/>
    <property type="match status" value="2"/>
</dbReference>
<sequence length="323" mass="34838">MELVWRALTTADTPAVAALHHAAETVDDTGELLSEEDFAASFAEADLAGGSLAVLVDDALVAYGLVVPRENPVGTHRVRLDGTVHPDFRRHGIGRELMGRLVALARELHTARHPDMPLVAKTMVESRSAGHVALAEALGFSADRHFYELEVALGESLAQAPIPPACEIVPFSAAHDEEVRLVCNAAFAEHWDSVARSPQEWAASFTNSKRFVPQTSFLALHDGAVIGFVLSRHYPVVEETTGVRELWIGDVGTLREHRGRGVASALLSRTLARAKAQGYQRAALSVDAVNPTRALGVYERAGFRVTRTWIDYGLPVGSSSSPA</sequence>
<evidence type="ECO:0000259" key="3">
    <source>
        <dbReference type="PROSITE" id="PS51186"/>
    </source>
</evidence>
<keyword evidence="1" id="KW-0808">Transferase</keyword>
<evidence type="ECO:0000313" key="5">
    <source>
        <dbReference type="Proteomes" id="UP000649573"/>
    </source>
</evidence>
<dbReference type="SUPFAM" id="SSF55729">
    <property type="entry name" value="Acyl-CoA N-acyltransferases (Nat)"/>
    <property type="match status" value="2"/>
</dbReference>
<dbReference type="EMBL" id="BMRE01000011">
    <property type="protein sequence ID" value="GGU37666.1"/>
    <property type="molecule type" value="Genomic_DNA"/>
</dbReference>
<reference evidence="5" key="1">
    <citation type="journal article" date="2019" name="Int. J. Syst. Evol. Microbiol.">
        <title>The Global Catalogue of Microorganisms (GCM) 10K type strain sequencing project: providing services to taxonomists for standard genome sequencing and annotation.</title>
        <authorList>
            <consortium name="The Broad Institute Genomics Platform"/>
            <consortium name="The Broad Institute Genome Sequencing Center for Infectious Disease"/>
            <person name="Wu L."/>
            <person name="Ma J."/>
        </authorList>
    </citation>
    <scope>NUCLEOTIDE SEQUENCE [LARGE SCALE GENOMIC DNA]</scope>
    <source>
        <strain evidence="5">JCM 3296</strain>
    </source>
</reference>
<feature type="domain" description="N-acetyltransferase" evidence="3">
    <location>
        <begin position="3"/>
        <end position="158"/>
    </location>
</feature>
<evidence type="ECO:0000256" key="1">
    <source>
        <dbReference type="ARBA" id="ARBA00022679"/>
    </source>
</evidence>
<comment type="caution">
    <text evidence="4">The sequence shown here is derived from an EMBL/GenBank/DDBJ whole genome shotgun (WGS) entry which is preliminary data.</text>
</comment>
<dbReference type="Proteomes" id="UP000649573">
    <property type="component" value="Unassembled WGS sequence"/>
</dbReference>
<organism evidence="4 5">
    <name type="scientific">Lentzea flava</name>
    <dbReference type="NCBI Taxonomy" id="103732"/>
    <lineage>
        <taxon>Bacteria</taxon>
        <taxon>Bacillati</taxon>
        <taxon>Actinomycetota</taxon>
        <taxon>Actinomycetes</taxon>
        <taxon>Pseudonocardiales</taxon>
        <taxon>Pseudonocardiaceae</taxon>
        <taxon>Lentzea</taxon>
    </lineage>
</organism>
<dbReference type="PROSITE" id="PS51186">
    <property type="entry name" value="GNAT"/>
    <property type="match status" value="2"/>
</dbReference>
<dbReference type="InterPro" id="IPR050832">
    <property type="entry name" value="Bact_Acetyltransf"/>
</dbReference>
<dbReference type="PANTHER" id="PTHR43877">
    <property type="entry name" value="AMINOALKYLPHOSPHONATE N-ACETYLTRANSFERASE-RELATED-RELATED"/>
    <property type="match status" value="1"/>
</dbReference>
<accession>A0ABQ2UKT5</accession>
<name>A0ABQ2UKT5_9PSEU</name>